<reference evidence="3" key="2">
    <citation type="journal article" date="2007" name="J. Bacteriol.">
        <title>Comparative genome analysis of four magnetotactic bacteria reveals a complex set of group-specific genes implicated in magnetosome biomineralization and function.</title>
        <authorList>
            <person name="Richter M."/>
            <person name="Kube M."/>
            <person name="Bazylinski D.A."/>
            <person name="Lombardot T."/>
            <person name="Gloeckner F.O."/>
            <person name="Reinhardt R."/>
            <person name="Schueler D."/>
        </authorList>
    </citation>
    <scope>NUCLEOTIDE SEQUENCE</scope>
    <source>
        <strain evidence="3">MSR-1</strain>
    </source>
</reference>
<name>Q3BKD7_9PROT</name>
<organism evidence="2">
    <name type="scientific">Magnetospirillum gryphiswaldense</name>
    <dbReference type="NCBI Taxonomy" id="55518"/>
    <lineage>
        <taxon>Bacteria</taxon>
        <taxon>Pseudomonadati</taxon>
        <taxon>Pseudomonadota</taxon>
        <taxon>Alphaproteobacteria</taxon>
        <taxon>Rhodospirillales</taxon>
        <taxon>Rhodospirillaceae</taxon>
        <taxon>Magnetospirillum</taxon>
    </lineage>
</organism>
<dbReference type="Pfam" id="PF00805">
    <property type="entry name" value="Pentapeptide"/>
    <property type="match status" value="3"/>
</dbReference>
<dbReference type="PANTHER" id="PTHR14136">
    <property type="entry name" value="BTB_POZ DOMAIN-CONTAINING PROTEIN KCTD9"/>
    <property type="match status" value="1"/>
</dbReference>
<dbReference type="PANTHER" id="PTHR14136:SF17">
    <property type="entry name" value="BTB_POZ DOMAIN-CONTAINING PROTEIN KCTD9"/>
    <property type="match status" value="1"/>
</dbReference>
<evidence type="ECO:0000313" key="2">
    <source>
        <dbReference type="EMBL" id="CAJ30090.1"/>
    </source>
</evidence>
<accession>Q3BKD7</accession>
<dbReference type="InterPro" id="IPR051082">
    <property type="entry name" value="Pentapeptide-BTB/POZ_domain"/>
</dbReference>
<reference evidence="2" key="1">
    <citation type="journal article" date="2005" name="J. Bacteriol.">
        <title>A hypervariable 130-kilobase genomic region of Magnetospirillum gryphiswaldense comprises a magnetosome island which undergoes frequent rearrangements during stationary growth.</title>
        <authorList>
            <person name="Ullrich S."/>
            <person name="Kube M."/>
            <person name="Schuebbe S."/>
            <person name="Reinhardt R."/>
            <person name="Schueler D."/>
        </authorList>
    </citation>
    <scope>NUCLEOTIDE SEQUENCE</scope>
    <source>
        <strain evidence="2">MSR-1</strain>
    </source>
</reference>
<dbReference type="EMBL" id="CU459003">
    <property type="protein sequence ID" value="CAM77999.1"/>
    <property type="molecule type" value="Genomic_DNA"/>
</dbReference>
<gene>
    <name evidence="2" type="ORF">mgI452</name>
    <name evidence="3" type="ORF">MGR_4067</name>
</gene>
<feature type="region of interest" description="Disordered" evidence="1">
    <location>
        <begin position="162"/>
        <end position="219"/>
    </location>
</feature>
<dbReference type="AlphaFoldDB" id="Q3BKD7"/>
<dbReference type="RefSeq" id="WP_234016305.1">
    <property type="nucleotide sequence ID" value="NZ_CP027527.1"/>
</dbReference>
<sequence length="503" mass="53351">MRPDLTSANLRGANLAGMDLSGSLLSLANLRKAVLSGANLRDSNLPRASLEDADLSGAKLQGANLAGATLLRANFSGANMRMANLAGANLAGRMDLSGVDLTGANLAGAKLMGANFSGATLTGANLAGADARNANFSGADLTDAVTAGTLLDGANMSGAVIRRSSSRTQAPDAVPEPEAPQSYDEAEAEPLPVLPDKAPASTDRTPPPEPIELPPNDLDVGLDAEEAWDDKIPDEQETSPAIEAEVESGIELEQPEPPMSLSDEDMAGGMAELTDFAPVAKPVPPRLAESEISDLLSTTDLEAPPTPPLFQGNEILDDEADSPFYTYETRDLAILALYSDQLRRKTKAEKAMLLNLLVQYNRNFLGQDVSVPMTTSGNAILVGFGDPTNALRCGGLYISMLRDMHVDSYVAVNWSMATVRIDPEGTESDELIANSISPSARLTPVGVVGEVLVLEELYSNPQTQRDLFTFERVARKWKATNDTQSEGIDVICYSVRSNQPPRP</sequence>
<evidence type="ECO:0000256" key="1">
    <source>
        <dbReference type="SAM" id="MobiDB-lite"/>
    </source>
</evidence>
<dbReference type="InterPro" id="IPR001646">
    <property type="entry name" value="5peptide_repeat"/>
</dbReference>
<dbReference type="SUPFAM" id="SSF141571">
    <property type="entry name" value="Pentapeptide repeat-like"/>
    <property type="match status" value="1"/>
</dbReference>
<evidence type="ECO:0000313" key="3">
    <source>
        <dbReference type="EMBL" id="CAM77999.1"/>
    </source>
</evidence>
<proteinExistence type="predicted"/>
<protein>
    <submittedName>
        <fullName evidence="2">Hypothetical acidic protein, pentapeptide repeat</fullName>
    </submittedName>
    <submittedName>
        <fullName evidence="3">Pentapeptide repeat containing protein</fullName>
    </submittedName>
</protein>
<dbReference type="EMBL" id="AM085146">
    <property type="protein sequence ID" value="CAJ30090.1"/>
    <property type="molecule type" value="Genomic_DNA"/>
</dbReference>
<dbReference type="Gene3D" id="2.160.20.80">
    <property type="entry name" value="E3 ubiquitin-protein ligase SopA"/>
    <property type="match status" value="2"/>
</dbReference>